<dbReference type="AlphaFoldDB" id="A0A914AMQ9"/>
<reference evidence="3" key="1">
    <citation type="submission" date="2022-11" db="UniProtKB">
        <authorList>
            <consortium name="EnsemblMetazoa"/>
        </authorList>
    </citation>
    <scope>IDENTIFICATION</scope>
</reference>
<accession>A0A914AMQ9</accession>
<feature type="region of interest" description="Disordered" evidence="1">
    <location>
        <begin position="216"/>
        <end position="237"/>
    </location>
</feature>
<evidence type="ECO:0000313" key="3">
    <source>
        <dbReference type="EnsemblMetazoa" id="XP_038064801.1"/>
    </source>
</evidence>
<feature type="domain" description="Integrase catalytic" evidence="2">
    <location>
        <begin position="34"/>
        <end position="191"/>
    </location>
</feature>
<dbReference type="OMA" id="GHEMELP"/>
<dbReference type="InterPro" id="IPR001584">
    <property type="entry name" value="Integrase_cat-core"/>
</dbReference>
<evidence type="ECO:0000313" key="4">
    <source>
        <dbReference type="Proteomes" id="UP000887568"/>
    </source>
</evidence>
<dbReference type="OrthoDB" id="775972at2759"/>
<dbReference type="EnsemblMetazoa" id="XM_038208873.1">
    <property type="protein sequence ID" value="XP_038064801.1"/>
    <property type="gene ID" value="LOC119735168"/>
</dbReference>
<dbReference type="InterPro" id="IPR012337">
    <property type="entry name" value="RNaseH-like_sf"/>
</dbReference>
<dbReference type="GO" id="GO:0015074">
    <property type="term" value="P:DNA integration"/>
    <property type="evidence" value="ECO:0007669"/>
    <property type="project" value="InterPro"/>
</dbReference>
<dbReference type="Pfam" id="PF00665">
    <property type="entry name" value="rve"/>
    <property type="match status" value="1"/>
</dbReference>
<feature type="compositionally biased region" description="Basic and acidic residues" evidence="1">
    <location>
        <begin position="216"/>
        <end position="230"/>
    </location>
</feature>
<dbReference type="InterPro" id="IPR050951">
    <property type="entry name" value="Retrovirus_Pol_polyprotein"/>
</dbReference>
<dbReference type="GeneID" id="119735168"/>
<dbReference type="PANTHER" id="PTHR37984:SF15">
    <property type="entry name" value="INTEGRASE CATALYTIC DOMAIN-CONTAINING PROTEIN"/>
    <property type="match status" value="1"/>
</dbReference>
<dbReference type="RefSeq" id="XP_038064801.1">
    <property type="nucleotide sequence ID" value="XM_038208873.1"/>
</dbReference>
<dbReference type="PROSITE" id="PS50994">
    <property type="entry name" value="INTEGRASE"/>
    <property type="match status" value="1"/>
</dbReference>
<keyword evidence="4" id="KW-1185">Reference proteome</keyword>
<evidence type="ECO:0000259" key="2">
    <source>
        <dbReference type="PROSITE" id="PS50994"/>
    </source>
</evidence>
<dbReference type="FunFam" id="3.30.420.10:FF:000063">
    <property type="entry name" value="Retrovirus-related Pol polyprotein from transposon 297-like Protein"/>
    <property type="match status" value="1"/>
</dbReference>
<dbReference type="Gene3D" id="3.30.420.10">
    <property type="entry name" value="Ribonuclease H-like superfamily/Ribonuclease H"/>
    <property type="match status" value="1"/>
</dbReference>
<dbReference type="SUPFAM" id="SSF53098">
    <property type="entry name" value="Ribonuclease H-like"/>
    <property type="match status" value="1"/>
</dbReference>
<protein>
    <recommendedName>
        <fullName evidence="2">Integrase catalytic domain-containing protein</fullName>
    </recommendedName>
</protein>
<dbReference type="PANTHER" id="PTHR37984">
    <property type="entry name" value="PROTEIN CBG26694"/>
    <property type="match status" value="1"/>
</dbReference>
<organism evidence="3 4">
    <name type="scientific">Patiria miniata</name>
    <name type="common">Bat star</name>
    <name type="synonym">Asterina miniata</name>
    <dbReference type="NCBI Taxonomy" id="46514"/>
    <lineage>
        <taxon>Eukaryota</taxon>
        <taxon>Metazoa</taxon>
        <taxon>Echinodermata</taxon>
        <taxon>Eleutherozoa</taxon>
        <taxon>Asterozoa</taxon>
        <taxon>Asteroidea</taxon>
        <taxon>Valvatacea</taxon>
        <taxon>Valvatida</taxon>
        <taxon>Asterinidae</taxon>
        <taxon>Patiria</taxon>
    </lineage>
</organism>
<dbReference type="GO" id="GO:0003676">
    <property type="term" value="F:nucleic acid binding"/>
    <property type="evidence" value="ECO:0007669"/>
    <property type="project" value="InterPro"/>
</dbReference>
<dbReference type="Proteomes" id="UP000887568">
    <property type="component" value="Unplaced"/>
</dbReference>
<evidence type="ECO:0000256" key="1">
    <source>
        <dbReference type="SAM" id="MobiDB-lite"/>
    </source>
</evidence>
<name>A0A914AMQ9_PATMI</name>
<dbReference type="InterPro" id="IPR036397">
    <property type="entry name" value="RNaseH_sf"/>
</dbReference>
<proteinExistence type="predicted"/>
<sequence length="294" mass="33456">MDRMVEEAIRNCFTCQSNDKTARTRTAPLQPVPLPEGPWQNVAIDITGPFEKGPQDCRFAIVLIDYYSKWQEVAFARTVTSSTIISMLNTVFAREGLPNEIVTDNGVQFTSSELENFLHNCGIKHYKSSLYYPRANGEVERWNRVLKQTLQLASQKRRGRKEAVVELLSAYCSTPHQTTGKSPSELLHNQKLITRMNIRHDKPQQQDDAELRSRVAQRQEKSRSYTDSKRGAVNPKFKPGDFVRVKRPNKGTTKFSTPQKIVNTKGSFTYVLEDGRVWNASKLSLCPVEFIAQG</sequence>